<evidence type="ECO:0000259" key="10">
    <source>
        <dbReference type="SMART" id="SM01192"/>
    </source>
</evidence>
<evidence type="ECO:0000256" key="9">
    <source>
        <dbReference type="HAMAP-Rule" id="MF_00318"/>
    </source>
</evidence>
<feature type="binding site" evidence="9">
    <location>
        <position position="367"/>
    </location>
    <ligand>
        <name>(2R)-2-phosphoglycerate</name>
        <dbReference type="ChEBI" id="CHEBI:58289"/>
    </ligand>
</feature>
<comment type="subcellular location">
    <subcellularLocation>
        <location evidence="9">Cytoplasm</location>
    </subcellularLocation>
    <subcellularLocation>
        <location evidence="9">Secreted</location>
    </subcellularLocation>
    <subcellularLocation>
        <location evidence="9">Cell surface</location>
    </subcellularLocation>
    <text evidence="9">Fractions of enolase are present in both the cytoplasm and on the cell surface.</text>
</comment>
<dbReference type="Pfam" id="PF00113">
    <property type="entry name" value="Enolase_C"/>
    <property type="match status" value="1"/>
</dbReference>
<dbReference type="NCBIfam" id="TIGR01060">
    <property type="entry name" value="eno"/>
    <property type="match status" value="1"/>
</dbReference>
<keyword evidence="6 9" id="KW-0460">Magnesium</keyword>
<dbReference type="SMART" id="SM01192">
    <property type="entry name" value="Enolase_C"/>
    <property type="match status" value="1"/>
</dbReference>
<feature type="active site" description="Proton acceptor" evidence="9">
    <location>
        <position position="338"/>
    </location>
</feature>
<accession>A0ABP7AUH4</accession>
<dbReference type="InterPro" id="IPR029017">
    <property type="entry name" value="Enolase-like_N"/>
</dbReference>
<feature type="binding site" evidence="9">
    <location>
        <position position="338"/>
    </location>
    <ligand>
        <name>(2R)-2-phosphoglycerate</name>
        <dbReference type="ChEBI" id="CHEBI:58289"/>
    </ligand>
</feature>
<dbReference type="HAMAP" id="MF_00318">
    <property type="entry name" value="Enolase"/>
    <property type="match status" value="1"/>
</dbReference>
<organism evidence="12 13">
    <name type="scientific">Microlunatus ginsengisoli</name>
    <dbReference type="NCBI Taxonomy" id="363863"/>
    <lineage>
        <taxon>Bacteria</taxon>
        <taxon>Bacillati</taxon>
        <taxon>Actinomycetota</taxon>
        <taxon>Actinomycetes</taxon>
        <taxon>Propionibacteriales</taxon>
        <taxon>Propionibacteriaceae</taxon>
        <taxon>Microlunatus</taxon>
    </lineage>
</organism>
<comment type="cofactor">
    <cofactor evidence="9">
        <name>Mg(2+)</name>
        <dbReference type="ChEBI" id="CHEBI:18420"/>
    </cofactor>
    <text evidence="9">Binds a second Mg(2+) ion via substrate during catalysis.</text>
</comment>
<comment type="catalytic activity">
    <reaction evidence="9">
        <text>(2R)-2-phosphoglycerate = phosphoenolpyruvate + H2O</text>
        <dbReference type="Rhea" id="RHEA:10164"/>
        <dbReference type="ChEBI" id="CHEBI:15377"/>
        <dbReference type="ChEBI" id="CHEBI:58289"/>
        <dbReference type="ChEBI" id="CHEBI:58702"/>
        <dbReference type="EC" id="4.2.1.11"/>
    </reaction>
</comment>
<dbReference type="EMBL" id="BAABAB010000050">
    <property type="protein sequence ID" value="GAA3640230.1"/>
    <property type="molecule type" value="Genomic_DNA"/>
</dbReference>
<dbReference type="CDD" id="cd03313">
    <property type="entry name" value="enolase"/>
    <property type="match status" value="1"/>
</dbReference>
<keyword evidence="5 9" id="KW-0964">Secreted</keyword>
<comment type="function">
    <text evidence="9">Catalyzes the reversible conversion of 2-phosphoglycerate (2-PG) into phosphoenolpyruvate (PEP). It is essential for the degradation of carbohydrates via glycolysis.</text>
</comment>
<dbReference type="SUPFAM" id="SSF51604">
    <property type="entry name" value="Enolase C-terminal domain-like"/>
    <property type="match status" value="1"/>
</dbReference>
<dbReference type="PIRSF" id="PIRSF001400">
    <property type="entry name" value="Enolase"/>
    <property type="match status" value="1"/>
</dbReference>
<dbReference type="InterPro" id="IPR020810">
    <property type="entry name" value="Enolase_C"/>
</dbReference>
<feature type="domain" description="Enolase N-terminal" evidence="11">
    <location>
        <begin position="6"/>
        <end position="135"/>
    </location>
</feature>
<feature type="binding site" evidence="9">
    <location>
        <position position="164"/>
    </location>
    <ligand>
        <name>(2R)-2-phosphoglycerate</name>
        <dbReference type="ChEBI" id="CHEBI:58289"/>
    </ligand>
</feature>
<dbReference type="Gene3D" id="3.20.20.120">
    <property type="entry name" value="Enolase-like C-terminal domain"/>
    <property type="match status" value="1"/>
</dbReference>
<keyword evidence="9" id="KW-0479">Metal-binding</keyword>
<feature type="binding site" evidence="9">
    <location>
        <position position="243"/>
    </location>
    <ligand>
        <name>Mg(2+)</name>
        <dbReference type="ChEBI" id="CHEBI:18420"/>
    </ligand>
</feature>
<evidence type="ECO:0000256" key="2">
    <source>
        <dbReference type="ARBA" id="ARBA00009604"/>
    </source>
</evidence>
<keyword evidence="7 9" id="KW-0324">Glycolysis</keyword>
<evidence type="ECO:0000256" key="3">
    <source>
        <dbReference type="ARBA" id="ARBA00012058"/>
    </source>
</evidence>
<protein>
    <recommendedName>
        <fullName evidence="4 9">Enolase</fullName>
        <ecNumber evidence="3 9">4.2.1.11</ecNumber>
    </recommendedName>
    <alternativeName>
        <fullName evidence="9">2-phospho-D-glycerate hydro-lyase</fullName>
    </alternativeName>
    <alternativeName>
        <fullName evidence="9">2-phosphoglycerate dehydratase</fullName>
    </alternativeName>
</protein>
<feature type="active site" description="Proton donor" evidence="9">
    <location>
        <position position="206"/>
    </location>
</feature>
<sequence length="429" mass="45087">MLVASIEFVGAREILDSRGNPTVEVEVILDDGSEGRAAVPSGASTGAFEAVELRDGAKRYGGKGVEKAVLGVIDQLGPEVIGYDASEQRLVDQAMLDLDGTPNKAKIGANAILGVSLAVAHAAANSADLPLYRYVGGPNAHVLPVPMMNIVNGGAHADSDVDVQEFMIAPIGASTFREALEYGAGVYHALKSVLKKEGLSTGLGDEGGFAPNLPANVAALELIAKAVDAAGLKLGSDIALALDVASTEFFDADKGIYRFEGRELSADEMTDIYTQWIDAFPIVSIEDPLAEDDWAGWSSLVGKIGEKIQVVGDDLFVTNVERLQRGITEKAASALLVKVNQIGSLTETLDAVTMAQRAGFACMMSHRSGETEDTTIADLAVATNCGQIKSGAPARTDRVAKYNQLLRIEEDLDDAAEYAGAAAFPRFQG</sequence>
<dbReference type="SFLD" id="SFLDF00002">
    <property type="entry name" value="enolase"/>
    <property type="match status" value="1"/>
</dbReference>
<evidence type="ECO:0000259" key="11">
    <source>
        <dbReference type="SMART" id="SM01193"/>
    </source>
</evidence>
<evidence type="ECO:0000256" key="8">
    <source>
        <dbReference type="ARBA" id="ARBA00023239"/>
    </source>
</evidence>
<dbReference type="InterPro" id="IPR020811">
    <property type="entry name" value="Enolase_N"/>
</dbReference>
<comment type="caution">
    <text evidence="12">The sequence shown here is derived from an EMBL/GenBank/DDBJ whole genome shotgun (WGS) entry which is preliminary data.</text>
</comment>
<dbReference type="PANTHER" id="PTHR11902">
    <property type="entry name" value="ENOLASE"/>
    <property type="match status" value="1"/>
</dbReference>
<keyword evidence="13" id="KW-1185">Reference proteome</keyword>
<dbReference type="SFLD" id="SFLDS00001">
    <property type="entry name" value="Enolase"/>
    <property type="match status" value="1"/>
</dbReference>
<evidence type="ECO:0000256" key="7">
    <source>
        <dbReference type="ARBA" id="ARBA00023152"/>
    </source>
</evidence>
<dbReference type="Proteomes" id="UP001501490">
    <property type="component" value="Unassembled WGS sequence"/>
</dbReference>
<evidence type="ECO:0000256" key="6">
    <source>
        <dbReference type="ARBA" id="ARBA00022842"/>
    </source>
</evidence>
<dbReference type="SMART" id="SM01193">
    <property type="entry name" value="Enolase_N"/>
    <property type="match status" value="1"/>
</dbReference>
<reference evidence="13" key="1">
    <citation type="journal article" date="2019" name="Int. J. Syst. Evol. Microbiol.">
        <title>The Global Catalogue of Microorganisms (GCM) 10K type strain sequencing project: providing services to taxonomists for standard genome sequencing and annotation.</title>
        <authorList>
            <consortium name="The Broad Institute Genomics Platform"/>
            <consortium name="The Broad Institute Genome Sequencing Center for Infectious Disease"/>
            <person name="Wu L."/>
            <person name="Ma J."/>
        </authorList>
    </citation>
    <scope>NUCLEOTIDE SEQUENCE [LARGE SCALE GENOMIC DNA]</scope>
    <source>
        <strain evidence="13">JCM 16929</strain>
    </source>
</reference>
<keyword evidence="9" id="KW-0963">Cytoplasm</keyword>
<gene>
    <name evidence="9 12" type="primary">eno</name>
    <name evidence="12" type="ORF">GCM10022236_48560</name>
</gene>
<dbReference type="InterPro" id="IPR000941">
    <property type="entry name" value="Enolase"/>
</dbReference>
<evidence type="ECO:0000256" key="5">
    <source>
        <dbReference type="ARBA" id="ARBA00022525"/>
    </source>
</evidence>
<proteinExistence type="inferred from homology"/>
<comment type="pathway">
    <text evidence="1 9">Carbohydrate degradation; glycolysis; pyruvate from D-glyceraldehyde 3-phosphate: step 4/5.</text>
</comment>
<name>A0ABP7AUH4_9ACTN</name>
<dbReference type="SUPFAM" id="SSF54826">
    <property type="entry name" value="Enolase N-terminal domain-like"/>
    <property type="match status" value="1"/>
</dbReference>
<dbReference type="InterPro" id="IPR036849">
    <property type="entry name" value="Enolase-like_C_sf"/>
</dbReference>
<feature type="binding site" evidence="9">
    <location>
        <position position="368"/>
    </location>
    <ligand>
        <name>(2R)-2-phosphoglycerate</name>
        <dbReference type="ChEBI" id="CHEBI:58289"/>
    </ligand>
</feature>
<dbReference type="SFLD" id="SFLDG00178">
    <property type="entry name" value="enolase"/>
    <property type="match status" value="1"/>
</dbReference>
<dbReference type="EC" id="4.2.1.11" evidence="3 9"/>
<dbReference type="PRINTS" id="PR00148">
    <property type="entry name" value="ENOLASE"/>
</dbReference>
<evidence type="ECO:0000313" key="12">
    <source>
        <dbReference type="EMBL" id="GAA3640230.1"/>
    </source>
</evidence>
<dbReference type="Gene3D" id="3.30.390.10">
    <property type="entry name" value="Enolase-like, N-terminal domain"/>
    <property type="match status" value="1"/>
</dbReference>
<comment type="similarity">
    <text evidence="2 9">Belongs to the enolase family.</text>
</comment>
<dbReference type="InterPro" id="IPR020809">
    <property type="entry name" value="Enolase_CS"/>
</dbReference>
<dbReference type="PROSITE" id="PS00164">
    <property type="entry name" value="ENOLASE"/>
    <property type="match status" value="1"/>
</dbReference>
<dbReference type="Pfam" id="PF03952">
    <property type="entry name" value="Enolase_N"/>
    <property type="match status" value="1"/>
</dbReference>
<feature type="binding site" evidence="9">
    <location>
        <position position="389"/>
    </location>
    <ligand>
        <name>(2R)-2-phosphoglycerate</name>
        <dbReference type="ChEBI" id="CHEBI:58289"/>
    </ligand>
</feature>
<keyword evidence="8 9" id="KW-0456">Lyase</keyword>
<dbReference type="PANTHER" id="PTHR11902:SF1">
    <property type="entry name" value="ENOLASE"/>
    <property type="match status" value="1"/>
</dbReference>
<feature type="binding site" evidence="9">
    <location>
        <position position="286"/>
    </location>
    <ligand>
        <name>Mg(2+)</name>
        <dbReference type="ChEBI" id="CHEBI:18420"/>
    </ligand>
</feature>
<feature type="binding site" evidence="9">
    <location>
        <position position="313"/>
    </location>
    <ligand>
        <name>Mg(2+)</name>
        <dbReference type="ChEBI" id="CHEBI:18420"/>
    </ligand>
</feature>
<evidence type="ECO:0000256" key="1">
    <source>
        <dbReference type="ARBA" id="ARBA00005031"/>
    </source>
</evidence>
<evidence type="ECO:0000256" key="4">
    <source>
        <dbReference type="ARBA" id="ARBA00017068"/>
    </source>
</evidence>
<evidence type="ECO:0000313" key="13">
    <source>
        <dbReference type="Proteomes" id="UP001501490"/>
    </source>
</evidence>
<feature type="domain" description="Enolase C-terminal TIM barrel" evidence="10">
    <location>
        <begin position="140"/>
        <end position="426"/>
    </location>
</feature>